<dbReference type="KEGG" id="abs:AZOBR_p170103"/>
<organism evidence="2 3">
    <name type="scientific">Azospirillum baldaniorum</name>
    <dbReference type="NCBI Taxonomy" id="1064539"/>
    <lineage>
        <taxon>Bacteria</taxon>
        <taxon>Pseudomonadati</taxon>
        <taxon>Pseudomonadota</taxon>
        <taxon>Alphaproteobacteria</taxon>
        <taxon>Rhodospirillales</taxon>
        <taxon>Azospirillaceae</taxon>
        <taxon>Azospirillum</taxon>
    </lineage>
</organism>
<dbReference type="AlphaFoldDB" id="A0A9P1JV48"/>
<feature type="compositionally biased region" description="Basic and acidic residues" evidence="1">
    <location>
        <begin position="21"/>
        <end position="31"/>
    </location>
</feature>
<keyword evidence="2" id="KW-0614">Plasmid</keyword>
<accession>A0A9P1JV48</accession>
<geneLocation type="plasmid" evidence="2 3">
    <name>AZOBR_p1</name>
</geneLocation>
<feature type="region of interest" description="Disordered" evidence="1">
    <location>
        <begin position="1"/>
        <end position="31"/>
    </location>
</feature>
<evidence type="ECO:0000313" key="3">
    <source>
        <dbReference type="Proteomes" id="UP000007319"/>
    </source>
</evidence>
<name>A0A9P1JV48_9PROT</name>
<gene>
    <name evidence="2" type="ORF">AZOBR_p170103</name>
</gene>
<evidence type="ECO:0000313" key="2">
    <source>
        <dbReference type="EMBL" id="CCD00347.1"/>
    </source>
</evidence>
<dbReference type="EMBL" id="HE577328">
    <property type="protein sequence ID" value="CCD00347.1"/>
    <property type="molecule type" value="Genomic_DNA"/>
</dbReference>
<proteinExistence type="predicted"/>
<protein>
    <submittedName>
        <fullName evidence="2">Uncharacterized protein</fullName>
    </submittedName>
</protein>
<reference evidence="2 3" key="1">
    <citation type="journal article" date="2011" name="PLoS Genet.">
        <title>Azospirillum genomes reveal transition of bacteria from aquatic to terrestrial environments.</title>
        <authorList>
            <person name="Wisniewski-Dye F."/>
            <person name="Borziak K."/>
            <person name="Khalsa-Moyers G."/>
            <person name="Alexandre G."/>
            <person name="Sukharnikov L.O."/>
            <person name="Wuichet K."/>
            <person name="Hurst G.B."/>
            <person name="McDonald W.H."/>
            <person name="Robertson J.S."/>
            <person name="Barbe V."/>
            <person name="Calteau A."/>
            <person name="Rouy Z."/>
            <person name="Mangenot S."/>
            <person name="Prigent-Combaret C."/>
            <person name="Normand P."/>
            <person name="Boyer M."/>
            <person name="Siguier P."/>
            <person name="Dessaux Y."/>
            <person name="Elmerich C."/>
            <person name="Condemine G."/>
            <person name="Krishnen G."/>
            <person name="Kennedy I."/>
            <person name="Paterson A.H."/>
            <person name="Gonzalez V."/>
            <person name="Mavingui P."/>
            <person name="Zhulin I.B."/>
        </authorList>
    </citation>
    <scope>NUCLEOTIDE SEQUENCE [LARGE SCALE GENOMIC DNA]</scope>
    <source>
        <strain evidence="2 3">Sp245</strain>
    </source>
</reference>
<evidence type="ECO:0000256" key="1">
    <source>
        <dbReference type="SAM" id="MobiDB-lite"/>
    </source>
</evidence>
<sequence>MQGRCPEAETGGSMFSTGSESLRDARTPSMH</sequence>
<keyword evidence="3" id="KW-1185">Reference proteome</keyword>
<dbReference type="Proteomes" id="UP000007319">
    <property type="component" value="Plasmid AZOBR_p1"/>
</dbReference>